<dbReference type="InterPro" id="IPR017441">
    <property type="entry name" value="Protein_kinase_ATP_BS"/>
</dbReference>
<dbReference type="STRING" id="298654.FraEuI1c_4608"/>
<dbReference type="Pfam" id="PF00069">
    <property type="entry name" value="Pkinase"/>
    <property type="match status" value="1"/>
</dbReference>
<evidence type="ECO:0000256" key="3">
    <source>
        <dbReference type="PROSITE-ProRule" id="PRU10141"/>
    </source>
</evidence>
<keyword evidence="2 3" id="KW-0067">ATP-binding</keyword>
<dbReference type="Gene3D" id="2.40.128.630">
    <property type="match status" value="2"/>
</dbReference>
<evidence type="ECO:0000259" key="5">
    <source>
        <dbReference type="PROSITE" id="PS50011"/>
    </source>
</evidence>
<dbReference type="Proteomes" id="UP000002484">
    <property type="component" value="Chromosome"/>
</dbReference>
<feature type="domain" description="Protein kinase" evidence="5">
    <location>
        <begin position="15"/>
        <end position="270"/>
    </location>
</feature>
<dbReference type="InterPro" id="IPR015943">
    <property type="entry name" value="WD40/YVTN_repeat-like_dom_sf"/>
</dbReference>
<dbReference type="Gene3D" id="2.130.10.10">
    <property type="entry name" value="YVTN repeat-like/Quinoprotein amine dehydrogenase"/>
    <property type="match status" value="1"/>
</dbReference>
<evidence type="ECO:0000256" key="2">
    <source>
        <dbReference type="ARBA" id="ARBA00022840"/>
    </source>
</evidence>
<dbReference type="Gene3D" id="3.30.200.20">
    <property type="entry name" value="Phosphorylase Kinase, domain 1"/>
    <property type="match status" value="1"/>
</dbReference>
<dbReference type="SUPFAM" id="SSF50998">
    <property type="entry name" value="Quinoprotein alcohol dehydrogenase-like"/>
    <property type="match status" value="2"/>
</dbReference>
<reference evidence="6 7" key="1">
    <citation type="submission" date="2010-10" db="EMBL/GenBank/DDBJ databases">
        <title>Complete sequence of Frankia sp. EuI1c.</title>
        <authorList>
            <consortium name="US DOE Joint Genome Institute"/>
            <person name="Lucas S."/>
            <person name="Copeland A."/>
            <person name="Lapidus A."/>
            <person name="Cheng J.-F."/>
            <person name="Bruce D."/>
            <person name="Goodwin L."/>
            <person name="Pitluck S."/>
            <person name="Chertkov O."/>
            <person name="Detter J.C."/>
            <person name="Han C."/>
            <person name="Tapia R."/>
            <person name="Land M."/>
            <person name="Hauser L."/>
            <person name="Jeffries C."/>
            <person name="Kyrpides N."/>
            <person name="Ivanova N."/>
            <person name="Mikhailova N."/>
            <person name="Beauchemin N."/>
            <person name="Sen A."/>
            <person name="Sur S.A."/>
            <person name="Gtari M."/>
            <person name="Wall L."/>
            <person name="Tisa L."/>
            <person name="Woyke T."/>
        </authorList>
    </citation>
    <scope>NUCLEOTIDE SEQUENCE [LARGE SCALE GENOMIC DNA]</scope>
    <source>
        <strain evidence="7">DSM 45817 / CECT 9037 / EuI1c</strain>
    </source>
</reference>
<dbReference type="Pfam" id="PF13360">
    <property type="entry name" value="PQQ_2"/>
    <property type="match status" value="2"/>
</dbReference>
<dbReference type="KEGG" id="fri:FraEuI1c_4608"/>
<dbReference type="AlphaFoldDB" id="E3IWX7"/>
<accession>E3IWX7</accession>
<dbReference type="InterPro" id="IPR011047">
    <property type="entry name" value="Quinoprotein_ADH-like_sf"/>
</dbReference>
<evidence type="ECO:0000313" key="7">
    <source>
        <dbReference type="Proteomes" id="UP000002484"/>
    </source>
</evidence>
<keyword evidence="6" id="KW-0418">Kinase</keyword>
<dbReference type="GO" id="GO:0005524">
    <property type="term" value="F:ATP binding"/>
    <property type="evidence" value="ECO:0007669"/>
    <property type="project" value="UniProtKB-UniRule"/>
</dbReference>
<dbReference type="InterPro" id="IPR018391">
    <property type="entry name" value="PQQ_b-propeller_rpt"/>
</dbReference>
<feature type="binding site" evidence="3">
    <location>
        <position position="43"/>
    </location>
    <ligand>
        <name>ATP</name>
        <dbReference type="ChEBI" id="CHEBI:30616"/>
    </ligand>
</feature>
<dbReference type="HOGENOM" id="CLU_000288_135_1_11"/>
<dbReference type="PROSITE" id="PS00107">
    <property type="entry name" value="PROTEIN_KINASE_ATP"/>
    <property type="match status" value="1"/>
</dbReference>
<dbReference type="PANTHER" id="PTHR34512:SF30">
    <property type="entry name" value="OUTER MEMBRANE PROTEIN ASSEMBLY FACTOR BAMB"/>
    <property type="match status" value="1"/>
</dbReference>
<dbReference type="InterPro" id="IPR011009">
    <property type="entry name" value="Kinase-like_dom_sf"/>
</dbReference>
<proteinExistence type="predicted"/>
<gene>
    <name evidence="6" type="ordered locus">FraEuI1c_4608</name>
</gene>
<dbReference type="InParanoid" id="E3IWX7"/>
<dbReference type="SMART" id="SM00220">
    <property type="entry name" value="S_TKc"/>
    <property type="match status" value="1"/>
</dbReference>
<dbReference type="SUPFAM" id="SSF56112">
    <property type="entry name" value="Protein kinase-like (PK-like)"/>
    <property type="match status" value="1"/>
</dbReference>
<dbReference type="InterPro" id="IPR008271">
    <property type="entry name" value="Ser/Thr_kinase_AS"/>
</dbReference>
<sequence>MEALGPNDPTTVGNYQLAAVLGSGGMGRVYLAFSPSGRRVAIKIIRPDLVQQRHIRLRFAREVAASRAVNGFFAAGVIDADLEANPPWLATAFIPGPSLNAAVRDAGSLPVASVRALGAALAEALSAVHSAGLIHRDLKPANVLLAPDGPRLIDFGISALEDSGSLTHAGAVMGSPGYMSPEQINGETVTTATDIFAFGAVLTFAVTGTGPFGVGSLPSMLYRSVHNPPDLTKVPDELRPLLARCLDKDPARRPDLNTILRELTGGRPAADMFPPGWLPAALSKTPIPTGPMPIPAVGPTPTPIGTTPVPMPWLEDSPVPSAARESGRPPNEATRELTIPSTPPVRTSGLPTQLAPVPSVPSLGSTTPEPASEPARQGPSRRLLLGGAIGVVAAAAAGTTAWRLLDDGGQPSTPASPPGTVRWRLSTTGTVLGRPRVAGDLVYAGSNDGTLYAAQISSGRQVWKFTTGGAIGSTPLALGGIVYLGGDDGYLYAFDAATGRTRWKYHTDGIVHSPAAGGGLVYVGSADAHLYALDATSGAFRWKFKAQNDTHSPALAGETVYVGSSDTNLYAVDAFSGNPRWAFPTKGAVSGTPAVLGGMVYFGSTDGSLYAADIGGGNRAWQFDHAAVGAGPAIANGTVYVGGAQSSLYALSATTGQKVWTFAASGDVGAPVVVDGTVYFGTSDANLYAVDAVKGTLRWKVTASSGVHSVAVADGTAYFGTDDNNLYAVSVR</sequence>
<evidence type="ECO:0000256" key="1">
    <source>
        <dbReference type="ARBA" id="ARBA00022741"/>
    </source>
</evidence>
<name>E3IWX7_PSEI1</name>
<evidence type="ECO:0000313" key="6">
    <source>
        <dbReference type="EMBL" id="ADP82601.1"/>
    </source>
</evidence>
<dbReference type="EMBL" id="CP002299">
    <property type="protein sequence ID" value="ADP82601.1"/>
    <property type="molecule type" value="Genomic_DNA"/>
</dbReference>
<keyword evidence="6" id="KW-0808">Transferase</keyword>
<dbReference type="OrthoDB" id="155383at2"/>
<dbReference type="eggNOG" id="COG0515">
    <property type="taxonomic scope" value="Bacteria"/>
</dbReference>
<dbReference type="Gene3D" id="1.10.510.10">
    <property type="entry name" value="Transferase(Phosphotransferase) domain 1"/>
    <property type="match status" value="1"/>
</dbReference>
<dbReference type="PROSITE" id="PS50011">
    <property type="entry name" value="PROTEIN_KINASE_DOM"/>
    <property type="match status" value="1"/>
</dbReference>
<dbReference type="PROSITE" id="PS00108">
    <property type="entry name" value="PROTEIN_KINASE_ST"/>
    <property type="match status" value="1"/>
</dbReference>
<feature type="region of interest" description="Disordered" evidence="4">
    <location>
        <begin position="310"/>
        <end position="379"/>
    </location>
</feature>
<dbReference type="SMART" id="SM00564">
    <property type="entry name" value="PQQ"/>
    <property type="match status" value="8"/>
</dbReference>
<keyword evidence="1 3" id="KW-0547">Nucleotide-binding</keyword>
<dbReference type="eggNOG" id="COG1520">
    <property type="taxonomic scope" value="Bacteria"/>
</dbReference>
<dbReference type="InterPro" id="IPR000719">
    <property type="entry name" value="Prot_kinase_dom"/>
</dbReference>
<dbReference type="InterPro" id="IPR002372">
    <property type="entry name" value="PQQ_rpt_dom"/>
</dbReference>
<dbReference type="GO" id="GO:0004674">
    <property type="term" value="F:protein serine/threonine kinase activity"/>
    <property type="evidence" value="ECO:0007669"/>
    <property type="project" value="UniProtKB-KW"/>
</dbReference>
<dbReference type="PANTHER" id="PTHR34512">
    <property type="entry name" value="CELL SURFACE PROTEIN"/>
    <property type="match status" value="1"/>
</dbReference>
<dbReference type="CDD" id="cd14014">
    <property type="entry name" value="STKc_PknB_like"/>
    <property type="match status" value="1"/>
</dbReference>
<protein>
    <submittedName>
        <fullName evidence="6">Serine/threonine protein kinase</fullName>
    </submittedName>
</protein>
<evidence type="ECO:0000256" key="4">
    <source>
        <dbReference type="SAM" id="MobiDB-lite"/>
    </source>
</evidence>
<keyword evidence="6" id="KW-0723">Serine/threonine-protein kinase</keyword>
<organism evidence="6 7">
    <name type="scientific">Pseudofrankia inefficax (strain DSM 45817 / CECT 9037 / DDB 130130 / EuI1c)</name>
    <name type="common">Frankia inefficax</name>
    <dbReference type="NCBI Taxonomy" id="298654"/>
    <lineage>
        <taxon>Bacteria</taxon>
        <taxon>Bacillati</taxon>
        <taxon>Actinomycetota</taxon>
        <taxon>Actinomycetes</taxon>
        <taxon>Frankiales</taxon>
        <taxon>Frankiaceae</taxon>
        <taxon>Pseudofrankia</taxon>
    </lineage>
</organism>
<keyword evidence="7" id="KW-1185">Reference proteome</keyword>